<organism evidence="1">
    <name type="scientific">marine sediment metagenome</name>
    <dbReference type="NCBI Taxonomy" id="412755"/>
    <lineage>
        <taxon>unclassified sequences</taxon>
        <taxon>metagenomes</taxon>
        <taxon>ecological metagenomes</taxon>
    </lineage>
</organism>
<dbReference type="PANTHER" id="PTHR36842:SF1">
    <property type="entry name" value="PROTEIN TOLB"/>
    <property type="match status" value="1"/>
</dbReference>
<proteinExistence type="predicted"/>
<dbReference type="AlphaFoldDB" id="A0A1B6NTF9"/>
<evidence type="ECO:0000313" key="1">
    <source>
        <dbReference type="EMBL" id="KTF06764.1"/>
    </source>
</evidence>
<dbReference type="InterPro" id="IPR011042">
    <property type="entry name" value="6-blade_b-propeller_TolB-like"/>
</dbReference>
<accession>A0A1B6NTF9</accession>
<sequence>MFASRFAFRPVRKGLCVTSTALSLLVLGISQANALQESASDSTSLNALTYDDTFNLEFVANPQFLNKDTVIYSRQSMDVMTDGRQSRLWQVNIKSGEHRPFIGVDENLSQATLSPNGKMVAYTKSVNGRAQIHLYYLDTMQSVRLTNTSEAPRQLTWSHDSKTLAFTQFTEEKQKPLFTGMPSKPKGAKWADQGTYIDAVQYRGDGRGYLREGFDQIFVLPVEGGTPRQLTTGKFPSGGTLSFSKENDWIYFRHTTTRRLRAAPFV</sequence>
<dbReference type="EMBL" id="AYSL01000951">
    <property type="protein sequence ID" value="KTF06764.1"/>
    <property type="molecule type" value="Genomic_DNA"/>
</dbReference>
<comment type="caution">
    <text evidence="1">The sequence shown here is derived from an EMBL/GenBank/DDBJ whole genome shotgun (WGS) entry which is preliminary data.</text>
</comment>
<dbReference type="Gene3D" id="2.120.10.30">
    <property type="entry name" value="TolB, C-terminal domain"/>
    <property type="match status" value="1"/>
</dbReference>
<name>A0A1B6NTF9_9ZZZZ</name>
<dbReference type="SUPFAM" id="SSF82171">
    <property type="entry name" value="DPP6 N-terminal domain-like"/>
    <property type="match status" value="1"/>
</dbReference>
<dbReference type="PANTHER" id="PTHR36842">
    <property type="entry name" value="PROTEIN TOLB HOMOLOG"/>
    <property type="match status" value="1"/>
</dbReference>
<protein>
    <submittedName>
        <fullName evidence="1">Acylaminoacyl-peptidase</fullName>
    </submittedName>
</protein>
<reference evidence="1" key="1">
    <citation type="submission" date="2013-11" db="EMBL/GenBank/DDBJ databases">
        <title>Microbial diversity, functional groups and degradation webs in Northern and Southern Mediterranean and Red Sea marine crude oil polluted sites.</title>
        <authorList>
            <person name="Daffonchio D."/>
            <person name="Mapelli F."/>
            <person name="Ferrer M."/>
            <person name="Richter M."/>
            <person name="Cherif A."/>
            <person name="Malkawi H.I."/>
            <person name="Yakimov M.M."/>
            <person name="Abdel-Fattah Y.R."/>
            <person name="Blaghen M."/>
            <person name="Golyshin P.N."/>
            <person name="Kalogerakis N."/>
            <person name="Boon N."/>
            <person name="Magagnini M."/>
            <person name="Fava F."/>
        </authorList>
    </citation>
    <scope>NUCLEOTIDE SEQUENCE</scope>
</reference>
<gene>
    <name evidence="1" type="ORF">MGSAQ_001743</name>
</gene>